<evidence type="ECO:0000256" key="4">
    <source>
        <dbReference type="ARBA" id="ARBA00022723"/>
    </source>
</evidence>
<dbReference type="Gene3D" id="3.20.20.70">
    <property type="entry name" value="Aldolase class I"/>
    <property type="match status" value="1"/>
</dbReference>
<dbReference type="GO" id="GO:0051539">
    <property type="term" value="F:4 iron, 4 sulfur cluster binding"/>
    <property type="evidence" value="ECO:0007669"/>
    <property type="project" value="UniProtKB-KW"/>
</dbReference>
<evidence type="ECO:0000313" key="8">
    <source>
        <dbReference type="EMBL" id="HIX06940.1"/>
    </source>
</evidence>
<evidence type="ECO:0000256" key="6">
    <source>
        <dbReference type="ARBA" id="ARBA00023014"/>
    </source>
</evidence>
<name>A0A9D2AFG4_9FIRM</name>
<evidence type="ECO:0000259" key="7">
    <source>
        <dbReference type="PROSITE" id="PS51918"/>
    </source>
</evidence>
<dbReference type="InterPro" id="IPR034457">
    <property type="entry name" value="Organic_radical-activating"/>
</dbReference>
<dbReference type="EMBL" id="DXFX01000007">
    <property type="protein sequence ID" value="HIX06940.1"/>
    <property type="molecule type" value="Genomic_DNA"/>
</dbReference>
<dbReference type="SUPFAM" id="SSF102114">
    <property type="entry name" value="Radical SAM enzymes"/>
    <property type="match status" value="1"/>
</dbReference>
<dbReference type="PANTHER" id="PTHR30352:SF13">
    <property type="entry name" value="GLYCYL-RADICAL ENZYME ACTIVATING ENZYME YJJW-RELATED"/>
    <property type="match status" value="1"/>
</dbReference>
<dbReference type="AlphaFoldDB" id="A0A9D2AFG4"/>
<dbReference type="PROSITE" id="PS51918">
    <property type="entry name" value="RADICAL_SAM"/>
    <property type="match status" value="1"/>
</dbReference>
<dbReference type="CDD" id="cd01335">
    <property type="entry name" value="Radical_SAM"/>
    <property type="match status" value="1"/>
</dbReference>
<gene>
    <name evidence="8" type="ORF">H9741_00525</name>
</gene>
<reference evidence="8" key="2">
    <citation type="submission" date="2021-04" db="EMBL/GenBank/DDBJ databases">
        <authorList>
            <person name="Gilroy R."/>
        </authorList>
    </citation>
    <scope>NUCLEOTIDE SEQUENCE</scope>
    <source>
        <strain evidence="8">811</strain>
    </source>
</reference>
<reference evidence="8" key="1">
    <citation type="journal article" date="2021" name="PeerJ">
        <title>Extensive microbial diversity within the chicken gut microbiome revealed by metagenomics and culture.</title>
        <authorList>
            <person name="Gilroy R."/>
            <person name="Ravi A."/>
            <person name="Getino M."/>
            <person name="Pursley I."/>
            <person name="Horton D.L."/>
            <person name="Alikhan N.F."/>
            <person name="Baker D."/>
            <person name="Gharbi K."/>
            <person name="Hall N."/>
            <person name="Watson M."/>
            <person name="Adriaenssens E.M."/>
            <person name="Foster-Nyarko E."/>
            <person name="Jarju S."/>
            <person name="Secka A."/>
            <person name="Antonio M."/>
            <person name="Oren A."/>
            <person name="Chaudhuri R.R."/>
            <person name="La Ragione R."/>
            <person name="Hildebrand F."/>
            <person name="Pallen M.J."/>
        </authorList>
    </citation>
    <scope>NUCLEOTIDE SEQUENCE</scope>
    <source>
        <strain evidence="8">811</strain>
    </source>
</reference>
<evidence type="ECO:0000256" key="1">
    <source>
        <dbReference type="ARBA" id="ARBA00001966"/>
    </source>
</evidence>
<evidence type="ECO:0000256" key="2">
    <source>
        <dbReference type="ARBA" id="ARBA00022485"/>
    </source>
</evidence>
<dbReference type="InterPro" id="IPR007197">
    <property type="entry name" value="rSAM"/>
</dbReference>
<dbReference type="SFLD" id="SFLDS00029">
    <property type="entry name" value="Radical_SAM"/>
    <property type="match status" value="1"/>
</dbReference>
<dbReference type="PANTHER" id="PTHR30352">
    <property type="entry name" value="PYRUVATE FORMATE-LYASE-ACTIVATING ENZYME"/>
    <property type="match status" value="1"/>
</dbReference>
<feature type="domain" description="Radical SAM core" evidence="7">
    <location>
        <begin position="13"/>
        <end position="224"/>
    </location>
</feature>
<keyword evidence="6" id="KW-0411">Iron-sulfur</keyword>
<dbReference type="Proteomes" id="UP000824204">
    <property type="component" value="Unassembled WGS sequence"/>
</dbReference>
<dbReference type="SFLD" id="SFLDG01094">
    <property type="entry name" value="Uncharacterised_Radical_SAM_Su"/>
    <property type="match status" value="1"/>
</dbReference>
<dbReference type="InterPro" id="IPR013785">
    <property type="entry name" value="Aldolase_TIM"/>
</dbReference>
<dbReference type="InterPro" id="IPR058240">
    <property type="entry name" value="rSAM_sf"/>
</dbReference>
<proteinExistence type="predicted"/>
<dbReference type="GO" id="GO:0003824">
    <property type="term" value="F:catalytic activity"/>
    <property type="evidence" value="ECO:0007669"/>
    <property type="project" value="InterPro"/>
</dbReference>
<organism evidence="8 9">
    <name type="scientific">Candidatus Borkfalkia faecipullorum</name>
    <dbReference type="NCBI Taxonomy" id="2838510"/>
    <lineage>
        <taxon>Bacteria</taxon>
        <taxon>Bacillati</taxon>
        <taxon>Bacillota</taxon>
        <taxon>Clostridia</taxon>
        <taxon>Christensenellales</taxon>
        <taxon>Christensenellaceae</taxon>
        <taxon>Candidatus Borkfalkia</taxon>
    </lineage>
</organism>
<evidence type="ECO:0000256" key="3">
    <source>
        <dbReference type="ARBA" id="ARBA00022691"/>
    </source>
</evidence>
<accession>A0A9D2AFG4</accession>
<keyword evidence="2" id="KW-0004">4Fe-4S</keyword>
<dbReference type="InterPro" id="IPR012840">
    <property type="entry name" value="NrdG2"/>
</dbReference>
<evidence type="ECO:0000313" key="9">
    <source>
        <dbReference type="Proteomes" id="UP000824204"/>
    </source>
</evidence>
<keyword evidence="5" id="KW-0408">Iron</keyword>
<protein>
    <submittedName>
        <fullName evidence="8">Anaerobic ribonucleoside-triphosphate reductase activating protein</fullName>
    </submittedName>
</protein>
<keyword evidence="4" id="KW-0479">Metal-binding</keyword>
<comment type="caution">
    <text evidence="8">The sequence shown here is derived from an EMBL/GenBank/DDBJ whole genome shotgun (WGS) entry which is preliminary data.</text>
</comment>
<keyword evidence="3" id="KW-0949">S-adenosyl-L-methionine</keyword>
<evidence type="ECO:0000256" key="5">
    <source>
        <dbReference type="ARBA" id="ARBA00023004"/>
    </source>
</evidence>
<dbReference type="Pfam" id="PF04055">
    <property type="entry name" value="Radical_SAM"/>
    <property type="match status" value="1"/>
</dbReference>
<comment type="cofactor">
    <cofactor evidence="1">
        <name>[4Fe-4S] cluster</name>
        <dbReference type="ChEBI" id="CHEBI:49883"/>
    </cofactor>
</comment>
<dbReference type="NCBIfam" id="TIGR02495">
    <property type="entry name" value="NrdG2"/>
    <property type="match status" value="1"/>
</dbReference>
<sequence>MNIAGLQKTTLLDYPGKVACTVFLQGCNFRCPFCQNGEILGGGEGDISEEEFFAFLKKRKGILDGVCVSGGEPLLQDVAPFLRAMKELGYSVKLDTNGAFPKKLKQLCAAGLVDFVAMDIKNSPQNYSKTAGCAVDLSAIEESAAFLLEGTLGYEFRTTVVKELHTGGDFVRIGQWLRGANRYFLQTFRDSETVLKKGLTPCSEAQMQAFKQLVKPFIPNVLIRGEE</sequence>
<dbReference type="GO" id="GO:0046872">
    <property type="term" value="F:metal ion binding"/>
    <property type="evidence" value="ECO:0007669"/>
    <property type="project" value="UniProtKB-KW"/>
</dbReference>